<dbReference type="EMBL" id="JADGJW010000111">
    <property type="protein sequence ID" value="KAJ3223940.1"/>
    <property type="molecule type" value="Genomic_DNA"/>
</dbReference>
<proteinExistence type="predicted"/>
<dbReference type="Proteomes" id="UP001211065">
    <property type="component" value="Unassembled WGS sequence"/>
</dbReference>
<organism evidence="1 2">
    <name type="scientific">Clydaea vesicula</name>
    <dbReference type="NCBI Taxonomy" id="447962"/>
    <lineage>
        <taxon>Eukaryota</taxon>
        <taxon>Fungi</taxon>
        <taxon>Fungi incertae sedis</taxon>
        <taxon>Chytridiomycota</taxon>
        <taxon>Chytridiomycota incertae sedis</taxon>
        <taxon>Chytridiomycetes</taxon>
        <taxon>Lobulomycetales</taxon>
        <taxon>Lobulomycetaceae</taxon>
        <taxon>Clydaea</taxon>
    </lineage>
</organism>
<sequence>MIVLNSKGTISFKNGNSYSYEFPLFQLHVQKINTDVTRIWFSDNNRNPIPVPPNTLQQDGNGTFHNDFNGSFFLTWLGSHTITHNGIAIFQLNNQKKVAVHSSCERWD</sequence>
<reference evidence="1" key="1">
    <citation type="submission" date="2020-05" db="EMBL/GenBank/DDBJ databases">
        <title>Phylogenomic resolution of chytrid fungi.</title>
        <authorList>
            <person name="Stajich J.E."/>
            <person name="Amses K."/>
            <person name="Simmons R."/>
            <person name="Seto K."/>
            <person name="Myers J."/>
            <person name="Bonds A."/>
            <person name="Quandt C.A."/>
            <person name="Barry K."/>
            <person name="Liu P."/>
            <person name="Grigoriev I."/>
            <person name="Longcore J.E."/>
            <person name="James T.Y."/>
        </authorList>
    </citation>
    <scope>NUCLEOTIDE SEQUENCE</scope>
    <source>
        <strain evidence="1">JEL0476</strain>
    </source>
</reference>
<evidence type="ECO:0000313" key="1">
    <source>
        <dbReference type="EMBL" id="KAJ3223940.1"/>
    </source>
</evidence>
<gene>
    <name evidence="1" type="ORF">HK099_000480</name>
</gene>
<name>A0AAD5Y1M0_9FUNG</name>
<evidence type="ECO:0000313" key="2">
    <source>
        <dbReference type="Proteomes" id="UP001211065"/>
    </source>
</evidence>
<dbReference type="AlphaFoldDB" id="A0AAD5Y1M0"/>
<accession>A0AAD5Y1M0</accession>
<protein>
    <submittedName>
        <fullName evidence="1">Uncharacterized protein</fullName>
    </submittedName>
</protein>
<comment type="caution">
    <text evidence="1">The sequence shown here is derived from an EMBL/GenBank/DDBJ whole genome shotgun (WGS) entry which is preliminary data.</text>
</comment>
<feature type="non-terminal residue" evidence="1">
    <location>
        <position position="108"/>
    </location>
</feature>
<keyword evidence="2" id="KW-1185">Reference proteome</keyword>